<evidence type="ECO:0000256" key="1">
    <source>
        <dbReference type="SAM" id="Phobius"/>
    </source>
</evidence>
<dbReference type="AlphaFoldDB" id="A0A7X0X8S9"/>
<organism evidence="2 3">
    <name type="scientific">Listeria immobilis</name>
    <dbReference type="NCBI Taxonomy" id="2713502"/>
    <lineage>
        <taxon>Bacteria</taxon>
        <taxon>Bacillati</taxon>
        <taxon>Bacillota</taxon>
        <taxon>Bacilli</taxon>
        <taxon>Bacillales</taxon>
        <taxon>Listeriaceae</taxon>
        <taxon>Listeria</taxon>
    </lineage>
</organism>
<evidence type="ECO:0000313" key="2">
    <source>
        <dbReference type="EMBL" id="MBC1489720.1"/>
    </source>
</evidence>
<reference evidence="2 3" key="1">
    <citation type="submission" date="2020-03" db="EMBL/GenBank/DDBJ databases">
        <title>Soil Listeria distribution.</title>
        <authorList>
            <person name="Liao J."/>
            <person name="Wiedmann M."/>
        </authorList>
    </citation>
    <scope>NUCLEOTIDE SEQUENCE [LARGE SCALE GENOMIC DNA]</scope>
    <source>
        <strain evidence="2 3">FSL L7-1554</strain>
    </source>
</reference>
<evidence type="ECO:0000313" key="3">
    <source>
        <dbReference type="Proteomes" id="UP000561617"/>
    </source>
</evidence>
<feature type="transmembrane region" description="Helical" evidence="1">
    <location>
        <begin position="69"/>
        <end position="88"/>
    </location>
</feature>
<name>A0A7X0X8S9_9LIST</name>
<keyword evidence="1" id="KW-0812">Transmembrane</keyword>
<accession>A0A7X0X8S9</accession>
<protein>
    <submittedName>
        <fullName evidence="2">Uncharacterized protein</fullName>
    </submittedName>
</protein>
<feature type="transmembrane region" description="Helical" evidence="1">
    <location>
        <begin position="36"/>
        <end position="57"/>
    </location>
</feature>
<dbReference type="EMBL" id="JAASTW010000016">
    <property type="protein sequence ID" value="MBC1489720.1"/>
    <property type="molecule type" value="Genomic_DNA"/>
</dbReference>
<gene>
    <name evidence="2" type="ORF">HCJ38_12020</name>
</gene>
<feature type="transmembrane region" description="Helical" evidence="1">
    <location>
        <begin position="108"/>
        <end position="129"/>
    </location>
</feature>
<proteinExistence type="predicted"/>
<sequence>MEWRYYRFCGIMLLLMNIVLVGVIILVLQQNKGFEYIGMLIYVMAIYAFYSVIISIINVIRFRKQGSPVLSASKVINLVVALVAMFALETAMLSQFDTRHDILFQHTIIAITGIAIWTIIFAVAIFMIVRATLKLRKYLYFPSESK</sequence>
<keyword evidence="1" id="KW-1133">Transmembrane helix</keyword>
<keyword evidence="1" id="KW-0472">Membrane</keyword>
<dbReference type="RefSeq" id="WP_185347024.1">
    <property type="nucleotide sequence ID" value="NZ_JAASTU010000002.1"/>
</dbReference>
<dbReference type="Proteomes" id="UP000561617">
    <property type="component" value="Unassembled WGS sequence"/>
</dbReference>
<comment type="caution">
    <text evidence="2">The sequence shown here is derived from an EMBL/GenBank/DDBJ whole genome shotgun (WGS) entry which is preliminary data.</text>
</comment>
<feature type="transmembrane region" description="Helical" evidence="1">
    <location>
        <begin position="12"/>
        <end position="30"/>
    </location>
</feature>